<dbReference type="Proteomes" id="UP001198565">
    <property type="component" value="Unassembled WGS sequence"/>
</dbReference>
<dbReference type="RefSeq" id="WP_222982686.1">
    <property type="nucleotide sequence ID" value="NZ_JAINVZ010000045.1"/>
</dbReference>
<protein>
    <submittedName>
        <fullName evidence="1">Uncharacterized protein</fullName>
    </submittedName>
</protein>
<evidence type="ECO:0000313" key="2">
    <source>
        <dbReference type="Proteomes" id="UP001198565"/>
    </source>
</evidence>
<organism evidence="1 2">
    <name type="scientific">Streptantibioticus parmotrematis</name>
    <dbReference type="NCBI Taxonomy" id="2873249"/>
    <lineage>
        <taxon>Bacteria</taxon>
        <taxon>Bacillati</taxon>
        <taxon>Actinomycetota</taxon>
        <taxon>Actinomycetes</taxon>
        <taxon>Kitasatosporales</taxon>
        <taxon>Streptomycetaceae</taxon>
        <taxon>Streptantibioticus</taxon>
    </lineage>
</organism>
<dbReference type="EMBL" id="JAINVZ010000045">
    <property type="protein sequence ID" value="MBY8889404.1"/>
    <property type="molecule type" value="Genomic_DNA"/>
</dbReference>
<sequence length="284" mass="30813">MGVHGIWQGNTNAMKLSADWSGALARGLRRYHGAHCPIPPLMVSHYGRLFRGQAQHLGPGEDETWVDESLVTDEEEAFILDTLDPYLPDGVDTASLPVDTLGLGIPYVSRQLAHVLVAVDQKAGRGTGQWLLRIIRQVYRYLHDDDGYGSPIRDLVAAELHRPGPRVIIAHSLGSVIVFDILTHQDIGPGPDGLQYLVTCGSPLAWPTIRRSLGHDGLLRIPQGIQWLNLHAAGDVVAQSRGLAHVAPDVHDEAVRNGVAEPHSVVRYLAQQPLADLIAKAATG</sequence>
<name>A0ABS7R1Q3_9ACTN</name>
<proteinExistence type="predicted"/>
<gene>
    <name evidence="1" type="ORF">K7472_31855</name>
</gene>
<comment type="caution">
    <text evidence="1">The sequence shown here is derived from an EMBL/GenBank/DDBJ whole genome shotgun (WGS) entry which is preliminary data.</text>
</comment>
<evidence type="ECO:0000313" key="1">
    <source>
        <dbReference type="EMBL" id="MBY8889404.1"/>
    </source>
</evidence>
<accession>A0ABS7R1Q3</accession>
<reference evidence="1 2" key="1">
    <citation type="submission" date="2021-08" db="EMBL/GenBank/DDBJ databases">
        <title>Streptomyces sp. PTM05 isolated from lichen.</title>
        <authorList>
            <person name="Somphong A."/>
            <person name="Phongsopitanun W."/>
            <person name="Tanasupawat S."/>
        </authorList>
    </citation>
    <scope>NUCLEOTIDE SEQUENCE [LARGE SCALE GENOMIC DNA]</scope>
    <source>
        <strain evidence="1 2">Ptm05</strain>
    </source>
</reference>
<keyword evidence="2" id="KW-1185">Reference proteome</keyword>